<dbReference type="InterPro" id="IPR010323">
    <property type="entry name" value="DUF924"/>
</dbReference>
<sequence>MYSVLRFWFEEIETKQWWIKDPEFDQLIKDRFLAVYQQAIQCELYSWRALPEGRLAEIIVLDQFSRNMFRDDKAAFAYDSLALALTQSAIDVGADQAFMDEPKKLAFLYMPLMHSESPVVHQLAVEMFAKPGLESNLEFEHKHKSIIDQFGRYPHRNQVLGRQSSEAELAFLQQPGSSF</sequence>
<dbReference type="Gene3D" id="1.20.58.320">
    <property type="entry name" value="TPR-like"/>
    <property type="match status" value="1"/>
</dbReference>
<evidence type="ECO:0000313" key="2">
    <source>
        <dbReference type="Proteomes" id="UP000295724"/>
    </source>
</evidence>
<accession>A0A4R6XGS9</accession>
<dbReference type="Pfam" id="PF06041">
    <property type="entry name" value="DUF924"/>
    <property type="match status" value="1"/>
</dbReference>
<dbReference type="InterPro" id="IPR011990">
    <property type="entry name" value="TPR-like_helical_dom_sf"/>
</dbReference>
<keyword evidence="2" id="KW-1185">Reference proteome</keyword>
<dbReference type="AlphaFoldDB" id="A0A4R6XGS9"/>
<reference evidence="1 2" key="1">
    <citation type="submission" date="2019-03" db="EMBL/GenBank/DDBJ databases">
        <title>Genomic Encyclopedia of Type Strains, Phase IV (KMG-IV): sequencing the most valuable type-strain genomes for metagenomic binning, comparative biology and taxonomic classification.</title>
        <authorList>
            <person name="Goeker M."/>
        </authorList>
    </citation>
    <scope>NUCLEOTIDE SEQUENCE [LARGE SCALE GENOMIC DNA]</scope>
    <source>
        <strain evidence="1 2">DSM 25488</strain>
    </source>
</reference>
<dbReference type="OrthoDB" id="7593450at2"/>
<proteinExistence type="predicted"/>
<protein>
    <submittedName>
        <fullName evidence="1">Uncharacterized protein (DUF924 family)</fullName>
    </submittedName>
</protein>
<dbReference type="RefSeq" id="WP_099019439.1">
    <property type="nucleotide sequence ID" value="NZ_NIHB01000002.1"/>
</dbReference>
<comment type="caution">
    <text evidence="1">The sequence shown here is derived from an EMBL/GenBank/DDBJ whole genome shotgun (WGS) entry which is preliminary data.</text>
</comment>
<organism evidence="1 2">
    <name type="scientific">Marinicella litoralis</name>
    <dbReference type="NCBI Taxonomy" id="644220"/>
    <lineage>
        <taxon>Bacteria</taxon>
        <taxon>Pseudomonadati</taxon>
        <taxon>Pseudomonadota</taxon>
        <taxon>Gammaproteobacteria</taxon>
        <taxon>Lysobacterales</taxon>
        <taxon>Marinicellaceae</taxon>
        <taxon>Marinicella</taxon>
    </lineage>
</organism>
<dbReference type="Proteomes" id="UP000295724">
    <property type="component" value="Unassembled WGS sequence"/>
</dbReference>
<dbReference type="EMBL" id="SNZB01000006">
    <property type="protein sequence ID" value="TDR17489.1"/>
    <property type="molecule type" value="Genomic_DNA"/>
</dbReference>
<dbReference type="SUPFAM" id="SSF48452">
    <property type="entry name" value="TPR-like"/>
    <property type="match status" value="1"/>
</dbReference>
<evidence type="ECO:0000313" key="1">
    <source>
        <dbReference type="EMBL" id="TDR17489.1"/>
    </source>
</evidence>
<gene>
    <name evidence="1" type="ORF">C8D91_2548</name>
</gene>
<dbReference type="Gene3D" id="1.25.40.10">
    <property type="entry name" value="Tetratricopeptide repeat domain"/>
    <property type="match status" value="1"/>
</dbReference>
<name>A0A4R6XGS9_9GAMM</name>